<protein>
    <recommendedName>
        <fullName evidence="6">Epidermal growth factor receptor-like transmembrane-juxtamembrane segment domain-containing protein</fullName>
    </recommendedName>
</protein>
<feature type="region of interest" description="Disordered" evidence="4">
    <location>
        <begin position="219"/>
        <end position="238"/>
    </location>
</feature>
<feature type="transmembrane region" description="Helical" evidence="5">
    <location>
        <begin position="44"/>
        <end position="65"/>
    </location>
</feature>
<feature type="compositionally biased region" description="Polar residues" evidence="4">
    <location>
        <begin position="327"/>
        <end position="339"/>
    </location>
</feature>
<keyword evidence="8" id="KW-1185">Reference proteome</keyword>
<sequence>MDIFSAPRARARSALLSPVPAPSGQAARKTSLSRRFLSNLRQILGLYFSSPAHVFLSSAILFSYIPNAYLVKAVSTNITIDDTSSEFVYDSGWVAGPCDYCSAQLNDSLTFNGTWHDGGTRTGLSGQLNFDGTAVYLFGVTSQDSTGGINFTFDGQETTAYDPSSNAVPQVVHAYNFSLFALEGLVNGSHTLRFTTVLATNSSQTVLIDYAIVTVDNSPSDGNSGSETGSGSSSSTNSSKNSALIGGVVGGIAGAVLLSLAMFFFIRRRKYRVSEKKIENDVEPFGVAVSGQSFSAANSSRPSLSVLKIRPAPPTTLTSSIPSVQISLNSSTPVNSTDVSPSSASPSRSFSPLTRIRARSNSQAETAITDGTKCSRGRSIRSGGTSNTADRQHIQEMEERICSLETLVLLSRVSAPATASAAGGAVYGVSSTEDLTNPPPPY</sequence>
<organism evidence="7 8">
    <name type="scientific">Collybiopsis luxurians FD-317 M1</name>
    <dbReference type="NCBI Taxonomy" id="944289"/>
    <lineage>
        <taxon>Eukaryota</taxon>
        <taxon>Fungi</taxon>
        <taxon>Dikarya</taxon>
        <taxon>Basidiomycota</taxon>
        <taxon>Agaricomycotina</taxon>
        <taxon>Agaricomycetes</taxon>
        <taxon>Agaricomycetidae</taxon>
        <taxon>Agaricales</taxon>
        <taxon>Marasmiineae</taxon>
        <taxon>Omphalotaceae</taxon>
        <taxon>Collybiopsis</taxon>
        <taxon>Collybiopsis luxurians</taxon>
    </lineage>
</organism>
<feature type="domain" description="Epidermal growth factor receptor-like transmembrane-juxtamembrane segment" evidence="6">
    <location>
        <begin position="245"/>
        <end position="270"/>
    </location>
</feature>
<dbReference type="EMBL" id="KN834788">
    <property type="protein sequence ID" value="KIK57963.1"/>
    <property type="molecule type" value="Genomic_DNA"/>
</dbReference>
<evidence type="ECO:0000256" key="2">
    <source>
        <dbReference type="ARBA" id="ARBA00022741"/>
    </source>
</evidence>
<keyword evidence="5" id="KW-0812">Transmembrane</keyword>
<name>A0A0D0CR14_9AGAR</name>
<gene>
    <name evidence="7" type="ORF">GYMLUDRAFT_262797</name>
</gene>
<keyword evidence="5" id="KW-0472">Membrane</keyword>
<evidence type="ECO:0000259" key="6">
    <source>
        <dbReference type="Pfam" id="PF21314"/>
    </source>
</evidence>
<feature type="compositionally biased region" description="Low complexity" evidence="4">
    <location>
        <begin position="340"/>
        <end position="352"/>
    </location>
</feature>
<dbReference type="Pfam" id="PF21314">
    <property type="entry name" value="TM_ErbB1"/>
    <property type="match status" value="1"/>
</dbReference>
<keyword evidence="3" id="KW-0067">ATP-binding</keyword>
<feature type="compositionally biased region" description="Low complexity" evidence="4">
    <location>
        <begin position="220"/>
        <end position="238"/>
    </location>
</feature>
<dbReference type="OrthoDB" id="3045159at2759"/>
<accession>A0A0D0CR14</accession>
<evidence type="ECO:0000313" key="7">
    <source>
        <dbReference type="EMBL" id="KIK57963.1"/>
    </source>
</evidence>
<dbReference type="Gene3D" id="2.60.120.260">
    <property type="entry name" value="Galactose-binding domain-like"/>
    <property type="match status" value="1"/>
</dbReference>
<dbReference type="HOGENOM" id="CLU_619718_0_0_1"/>
<evidence type="ECO:0000256" key="4">
    <source>
        <dbReference type="SAM" id="MobiDB-lite"/>
    </source>
</evidence>
<feature type="transmembrane region" description="Helical" evidence="5">
    <location>
        <begin position="243"/>
        <end position="266"/>
    </location>
</feature>
<dbReference type="AlphaFoldDB" id="A0A0D0CR14"/>
<keyword evidence="5" id="KW-1133">Transmembrane helix</keyword>
<feature type="region of interest" description="Disordered" evidence="4">
    <location>
        <begin position="327"/>
        <end position="392"/>
    </location>
</feature>
<dbReference type="InterPro" id="IPR049328">
    <property type="entry name" value="TM_ErbB1"/>
</dbReference>
<dbReference type="Proteomes" id="UP000053593">
    <property type="component" value="Unassembled WGS sequence"/>
</dbReference>
<evidence type="ECO:0000313" key="8">
    <source>
        <dbReference type="Proteomes" id="UP000053593"/>
    </source>
</evidence>
<dbReference type="GO" id="GO:0005524">
    <property type="term" value="F:ATP binding"/>
    <property type="evidence" value="ECO:0007669"/>
    <property type="project" value="UniProtKB-KW"/>
</dbReference>
<keyword evidence="1" id="KW-0597">Phosphoprotein</keyword>
<proteinExistence type="predicted"/>
<evidence type="ECO:0000256" key="3">
    <source>
        <dbReference type="ARBA" id="ARBA00022840"/>
    </source>
</evidence>
<keyword evidence="2" id="KW-0547">Nucleotide-binding</keyword>
<reference evidence="7 8" key="1">
    <citation type="submission" date="2014-04" db="EMBL/GenBank/DDBJ databases">
        <title>Evolutionary Origins and Diversification of the Mycorrhizal Mutualists.</title>
        <authorList>
            <consortium name="DOE Joint Genome Institute"/>
            <consortium name="Mycorrhizal Genomics Consortium"/>
            <person name="Kohler A."/>
            <person name="Kuo A."/>
            <person name="Nagy L.G."/>
            <person name="Floudas D."/>
            <person name="Copeland A."/>
            <person name="Barry K.W."/>
            <person name="Cichocki N."/>
            <person name="Veneault-Fourrey C."/>
            <person name="LaButti K."/>
            <person name="Lindquist E.A."/>
            <person name="Lipzen A."/>
            <person name="Lundell T."/>
            <person name="Morin E."/>
            <person name="Murat C."/>
            <person name="Riley R."/>
            <person name="Ohm R."/>
            <person name="Sun H."/>
            <person name="Tunlid A."/>
            <person name="Henrissat B."/>
            <person name="Grigoriev I.V."/>
            <person name="Hibbett D.S."/>
            <person name="Martin F."/>
        </authorList>
    </citation>
    <scope>NUCLEOTIDE SEQUENCE [LARGE SCALE GENOMIC DNA]</scope>
    <source>
        <strain evidence="7 8">FD-317 M1</strain>
    </source>
</reference>
<evidence type="ECO:0000256" key="5">
    <source>
        <dbReference type="SAM" id="Phobius"/>
    </source>
</evidence>
<evidence type="ECO:0000256" key="1">
    <source>
        <dbReference type="ARBA" id="ARBA00022553"/>
    </source>
</evidence>